<dbReference type="Gene3D" id="1.10.10.60">
    <property type="entry name" value="Homeodomain-like"/>
    <property type="match status" value="1"/>
</dbReference>
<organism evidence="3 4">
    <name type="scientific">Eleusine coracana subsp. coracana</name>
    <dbReference type="NCBI Taxonomy" id="191504"/>
    <lineage>
        <taxon>Eukaryota</taxon>
        <taxon>Viridiplantae</taxon>
        <taxon>Streptophyta</taxon>
        <taxon>Embryophyta</taxon>
        <taxon>Tracheophyta</taxon>
        <taxon>Spermatophyta</taxon>
        <taxon>Magnoliopsida</taxon>
        <taxon>Liliopsida</taxon>
        <taxon>Poales</taxon>
        <taxon>Poaceae</taxon>
        <taxon>PACMAD clade</taxon>
        <taxon>Chloridoideae</taxon>
        <taxon>Cynodonteae</taxon>
        <taxon>Eleusininae</taxon>
        <taxon>Eleusine</taxon>
    </lineage>
</organism>
<reference evidence="3" key="1">
    <citation type="journal article" date="2018" name="DNA Res.">
        <title>Multiple hybrid de novo genome assembly of finger millet, an orphan allotetraploid crop.</title>
        <authorList>
            <person name="Hatakeyama M."/>
            <person name="Aluri S."/>
            <person name="Balachadran M.T."/>
            <person name="Sivarajan S.R."/>
            <person name="Patrignani A."/>
            <person name="Gruter S."/>
            <person name="Poveda L."/>
            <person name="Shimizu-Inatsugi R."/>
            <person name="Baeten J."/>
            <person name="Francoijs K.J."/>
            <person name="Nataraja K.N."/>
            <person name="Reddy Y.A.N."/>
            <person name="Phadnis S."/>
            <person name="Ravikumar R.L."/>
            <person name="Schlapbach R."/>
            <person name="Sreeman S.M."/>
            <person name="Shimizu K.K."/>
        </authorList>
    </citation>
    <scope>NUCLEOTIDE SEQUENCE</scope>
</reference>
<dbReference type="Proteomes" id="UP001054889">
    <property type="component" value="Unassembled WGS sequence"/>
</dbReference>
<evidence type="ECO:0000259" key="2">
    <source>
        <dbReference type="PROSITE" id="PS50090"/>
    </source>
</evidence>
<protein>
    <recommendedName>
        <fullName evidence="2">Myb-like domain-containing protein</fullName>
    </recommendedName>
</protein>
<feature type="compositionally biased region" description="Basic and acidic residues" evidence="1">
    <location>
        <begin position="201"/>
        <end position="217"/>
    </location>
</feature>
<feature type="region of interest" description="Disordered" evidence="1">
    <location>
        <begin position="452"/>
        <end position="483"/>
    </location>
</feature>
<feature type="compositionally biased region" description="Polar residues" evidence="1">
    <location>
        <begin position="179"/>
        <end position="188"/>
    </location>
</feature>
<feature type="region of interest" description="Disordered" evidence="1">
    <location>
        <begin position="504"/>
        <end position="534"/>
    </location>
</feature>
<feature type="region of interest" description="Disordered" evidence="1">
    <location>
        <begin position="279"/>
        <end position="299"/>
    </location>
</feature>
<evidence type="ECO:0000256" key="1">
    <source>
        <dbReference type="SAM" id="MobiDB-lite"/>
    </source>
</evidence>
<dbReference type="CDD" id="cd00167">
    <property type="entry name" value="SANT"/>
    <property type="match status" value="1"/>
</dbReference>
<keyword evidence="4" id="KW-1185">Reference proteome</keyword>
<comment type="caution">
    <text evidence="3">The sequence shown here is derived from an EMBL/GenBank/DDBJ whole genome shotgun (WGS) entry which is preliminary data.</text>
</comment>
<reference evidence="3" key="2">
    <citation type="submission" date="2021-12" db="EMBL/GenBank/DDBJ databases">
        <title>Resequencing data analysis of finger millet.</title>
        <authorList>
            <person name="Hatakeyama M."/>
            <person name="Aluri S."/>
            <person name="Balachadran M.T."/>
            <person name="Sivarajan S.R."/>
            <person name="Poveda L."/>
            <person name="Shimizu-Inatsugi R."/>
            <person name="Schlapbach R."/>
            <person name="Sreeman S.M."/>
            <person name="Shimizu K.K."/>
        </authorList>
    </citation>
    <scope>NUCLEOTIDE SEQUENCE</scope>
</reference>
<dbReference type="InterPro" id="IPR001005">
    <property type="entry name" value="SANT/Myb"/>
</dbReference>
<dbReference type="InterPro" id="IPR009057">
    <property type="entry name" value="Homeodomain-like_sf"/>
</dbReference>
<accession>A0AAV5CM96</accession>
<feature type="domain" description="Myb-like" evidence="2">
    <location>
        <begin position="298"/>
        <end position="351"/>
    </location>
</feature>
<dbReference type="PROSITE" id="PS50090">
    <property type="entry name" value="MYB_LIKE"/>
    <property type="match status" value="1"/>
</dbReference>
<feature type="compositionally biased region" description="Polar residues" evidence="1">
    <location>
        <begin position="128"/>
        <end position="143"/>
    </location>
</feature>
<evidence type="ECO:0000313" key="4">
    <source>
        <dbReference type="Proteomes" id="UP001054889"/>
    </source>
</evidence>
<gene>
    <name evidence="3" type="primary">ga16759</name>
    <name evidence="3" type="ORF">PR202_ga16759</name>
</gene>
<dbReference type="EMBL" id="BQKI01000007">
    <property type="protein sequence ID" value="GJM99638.1"/>
    <property type="molecule type" value="Genomic_DNA"/>
</dbReference>
<feature type="compositionally biased region" description="Basic residues" evidence="1">
    <location>
        <begin position="466"/>
        <end position="476"/>
    </location>
</feature>
<proteinExistence type="predicted"/>
<feature type="region of interest" description="Disordered" evidence="1">
    <location>
        <begin position="1"/>
        <end position="264"/>
    </location>
</feature>
<dbReference type="SUPFAM" id="SSF46689">
    <property type="entry name" value="Homeodomain-like"/>
    <property type="match status" value="1"/>
</dbReference>
<name>A0AAV5CM96_ELECO</name>
<dbReference type="AlphaFoldDB" id="A0AAV5CM96"/>
<sequence>MARIREPSTPAAGGTPWKRRLRSYHATPPSSPPQRLPSNARSREAVKEAQTSNNRAAPKITQRSGSRDEDAGAARPLRAPPRRSPRLGDRDPECSIVNDGAVKECKGRDAQSTVTPLRRSPWFHTENKSSTTALLSPYPQQIAHNRKAPNASRKDKDQSNVRRGHRNAAARAKMLKEPSSLSQTSQDIPSRKMNPVASRKKSQEKELKAAGHCEVLTKKRKRGTERRSLSQRKGYQKARSKPLNCQEAAPSNDTRKLTGKKSGNDVLFVVEPNTGDMKLMNVKDNNEEPSGIEKEGNEPFCGQDDWTDEQDIALRQAYFSARPSPHFWKRVSRMVPGRSAEECFNRIHADLSTPTPIAPRPRRCKAKFSPLGNFSLSDPELPNLLEPTVGKQRTSKQKNLASQKTVRHLLQKHCLVDQAQAADHFSLFESSPSALQLNISFEDSPGTPLSCMNSGSMHKSSASSSARKKPFSRFKTKKDEPSPAVLKPVKNAVLHEKYIDQLIRREGTKRPRKRATGSKAADNMKAHSEQQAGDLKAAKNALISEATEFVGHFKKLQANSLANMVENSEDDETDDIE</sequence>
<evidence type="ECO:0000313" key="3">
    <source>
        <dbReference type="EMBL" id="GJM99638.1"/>
    </source>
</evidence>